<evidence type="ECO:0000256" key="1">
    <source>
        <dbReference type="ARBA" id="ARBA00004202"/>
    </source>
</evidence>
<dbReference type="Pfam" id="PF00005">
    <property type="entry name" value="ABC_tran"/>
    <property type="match status" value="1"/>
</dbReference>
<dbReference type="Proteomes" id="UP000663792">
    <property type="component" value="Unassembled WGS sequence"/>
</dbReference>
<evidence type="ECO:0000313" key="8">
    <source>
        <dbReference type="EMBL" id="MBM9469007.1"/>
    </source>
</evidence>
<gene>
    <name evidence="8" type="ORF">JL106_17110</name>
</gene>
<dbReference type="EMBL" id="JAERWK010000023">
    <property type="protein sequence ID" value="MBM9469007.1"/>
    <property type="molecule type" value="Genomic_DNA"/>
</dbReference>
<evidence type="ECO:0000256" key="5">
    <source>
        <dbReference type="ARBA" id="ARBA00022840"/>
    </source>
</evidence>
<evidence type="ECO:0000313" key="9">
    <source>
        <dbReference type="Proteomes" id="UP000663792"/>
    </source>
</evidence>
<keyword evidence="9" id="KW-1185">Reference proteome</keyword>
<dbReference type="PANTHER" id="PTHR42711:SF5">
    <property type="entry name" value="ABC TRANSPORTER ATP-BINDING PROTEIN NATA"/>
    <property type="match status" value="1"/>
</dbReference>
<name>A0A938YE24_9ACTN</name>
<protein>
    <submittedName>
        <fullName evidence="8">ATP-binding cassette domain-containing protein</fullName>
    </submittedName>
</protein>
<dbReference type="InterPro" id="IPR050763">
    <property type="entry name" value="ABC_transporter_ATP-binding"/>
</dbReference>
<organism evidence="8 9">
    <name type="scientific">Nakamurella leprariae</name>
    <dbReference type="NCBI Taxonomy" id="2803911"/>
    <lineage>
        <taxon>Bacteria</taxon>
        <taxon>Bacillati</taxon>
        <taxon>Actinomycetota</taxon>
        <taxon>Actinomycetes</taxon>
        <taxon>Nakamurellales</taxon>
        <taxon>Nakamurellaceae</taxon>
        <taxon>Nakamurella</taxon>
    </lineage>
</organism>
<evidence type="ECO:0000256" key="2">
    <source>
        <dbReference type="ARBA" id="ARBA00005417"/>
    </source>
</evidence>
<dbReference type="InterPro" id="IPR027417">
    <property type="entry name" value="P-loop_NTPase"/>
</dbReference>
<dbReference type="RefSeq" id="WP_205261974.1">
    <property type="nucleotide sequence ID" value="NZ_JAERWK010000023.1"/>
</dbReference>
<evidence type="ECO:0000256" key="6">
    <source>
        <dbReference type="ARBA" id="ARBA00023251"/>
    </source>
</evidence>
<dbReference type="PANTHER" id="PTHR42711">
    <property type="entry name" value="ABC TRANSPORTER ATP-BINDING PROTEIN"/>
    <property type="match status" value="1"/>
</dbReference>
<proteinExistence type="inferred from homology"/>
<dbReference type="InterPro" id="IPR003593">
    <property type="entry name" value="AAA+_ATPase"/>
</dbReference>
<dbReference type="GO" id="GO:0005524">
    <property type="term" value="F:ATP binding"/>
    <property type="evidence" value="ECO:0007669"/>
    <property type="project" value="UniProtKB-KW"/>
</dbReference>
<dbReference type="AlphaFoldDB" id="A0A938YE24"/>
<evidence type="ECO:0000259" key="7">
    <source>
        <dbReference type="SMART" id="SM00382"/>
    </source>
</evidence>
<sequence>MDLDVRPGELVGLIGANGAGTTTTVECLQGQRRPERDGAARDGDELLVAFDLADRRRSFVGSMSGGGRHRLSLVTGLLNAPHLVVLDELTRGLDLAARRDVWAAIAELRRTGTAVLLVTHETRARASRPRRCGRLRVRQRGGPARPRWSLSATAERDPFVTA</sequence>
<dbReference type="InterPro" id="IPR003439">
    <property type="entry name" value="ABC_transporter-like_ATP-bd"/>
</dbReference>
<dbReference type="Gene3D" id="3.40.50.300">
    <property type="entry name" value="P-loop containing nucleotide triphosphate hydrolases"/>
    <property type="match status" value="2"/>
</dbReference>
<dbReference type="GO" id="GO:0005886">
    <property type="term" value="C:plasma membrane"/>
    <property type="evidence" value="ECO:0007669"/>
    <property type="project" value="UniProtKB-SubCell"/>
</dbReference>
<keyword evidence="3" id="KW-0813">Transport</keyword>
<reference evidence="8" key="1">
    <citation type="submission" date="2021-01" db="EMBL/GenBank/DDBJ databases">
        <title>YIM 132084 draft genome.</title>
        <authorList>
            <person name="An D."/>
        </authorList>
    </citation>
    <scope>NUCLEOTIDE SEQUENCE</scope>
    <source>
        <strain evidence="8">YIM 132084</strain>
    </source>
</reference>
<keyword evidence="4" id="KW-0547">Nucleotide-binding</keyword>
<comment type="subcellular location">
    <subcellularLocation>
        <location evidence="1">Cell membrane</location>
        <topology evidence="1">Peripheral membrane protein</topology>
    </subcellularLocation>
</comment>
<keyword evidence="6" id="KW-0046">Antibiotic resistance</keyword>
<dbReference type="GO" id="GO:0016887">
    <property type="term" value="F:ATP hydrolysis activity"/>
    <property type="evidence" value="ECO:0007669"/>
    <property type="project" value="InterPro"/>
</dbReference>
<comment type="similarity">
    <text evidence="2">Belongs to the ABC transporter superfamily.</text>
</comment>
<evidence type="ECO:0000256" key="4">
    <source>
        <dbReference type="ARBA" id="ARBA00022741"/>
    </source>
</evidence>
<dbReference type="SUPFAM" id="SSF52540">
    <property type="entry name" value="P-loop containing nucleoside triphosphate hydrolases"/>
    <property type="match status" value="1"/>
</dbReference>
<keyword evidence="5 8" id="KW-0067">ATP-binding</keyword>
<dbReference type="GO" id="GO:0046677">
    <property type="term" value="P:response to antibiotic"/>
    <property type="evidence" value="ECO:0007669"/>
    <property type="project" value="UniProtKB-KW"/>
</dbReference>
<evidence type="ECO:0000256" key="3">
    <source>
        <dbReference type="ARBA" id="ARBA00022448"/>
    </source>
</evidence>
<feature type="domain" description="AAA+ ATPase" evidence="7">
    <location>
        <begin position="7"/>
        <end position="141"/>
    </location>
</feature>
<accession>A0A938YE24</accession>
<dbReference type="CDD" id="cd00267">
    <property type="entry name" value="ABC_ATPase"/>
    <property type="match status" value="1"/>
</dbReference>
<comment type="caution">
    <text evidence="8">The sequence shown here is derived from an EMBL/GenBank/DDBJ whole genome shotgun (WGS) entry which is preliminary data.</text>
</comment>
<dbReference type="SMART" id="SM00382">
    <property type="entry name" value="AAA"/>
    <property type="match status" value="1"/>
</dbReference>